<geneLocation type="mitochondrion" evidence="2"/>
<reference evidence="2" key="1">
    <citation type="journal article" date="1989" name="J. Mol. Evol.">
        <title>DNA sequence and secondary structures of the large subunit rRNA coding regions and its two class I introns of mitochondrial DNA from Podospora anserina.</title>
        <authorList>
            <person name="Cummings D.J."/>
            <person name="Domenico J.M."/>
            <person name="Nelson J."/>
        </authorList>
    </citation>
    <scope>NUCLEOTIDE SEQUENCE</scope>
</reference>
<organism evidence="2">
    <name type="scientific">Podospora anserina</name>
    <name type="common">Pleurage anserina</name>
    <dbReference type="NCBI Taxonomy" id="2587412"/>
    <lineage>
        <taxon>Eukaryota</taxon>
        <taxon>Fungi</taxon>
        <taxon>Dikarya</taxon>
        <taxon>Ascomycota</taxon>
        <taxon>Pezizomycotina</taxon>
        <taxon>Sordariomycetes</taxon>
        <taxon>Sordariomycetidae</taxon>
        <taxon>Sordariales</taxon>
        <taxon>Podosporaceae</taxon>
        <taxon>Podospora</taxon>
    </lineage>
</organism>
<dbReference type="InterPro" id="IPR004860">
    <property type="entry name" value="LAGLIDADG_dom"/>
</dbReference>
<sequence length="327" mass="38041">MKNQVNKNFYEWVAGFIDAEGCFHIKRKIMSNNKMRYYFEFVIKLHIDDEAVLRTICHILGVGRVVLRPKYNTCSFEVGSEKELRILIDLLDEFQLMGDKYLDYINFREAFFLYFDRSDSVTESLKTKIEEIRANHNTKRASTTLPVNYKRVITDYKLLGFIEGEGSFIVQTRGLTPKFELELTSAQKPLLIDICEYLMLRIQLIADATQPLNLPSKGGIKIRDRKAKGNSKPSVRLEITGIDFLHNYFNVFLSKLEFYSRKKEDFKSFCFICNKLFSKAHIDNEEVKILLLRLSEGMNGARLSTNKLTDKTLTDKIICRDEETPDS</sequence>
<dbReference type="AlphaFoldDB" id="Q35375"/>
<dbReference type="SUPFAM" id="SSF55608">
    <property type="entry name" value="Homing endonucleases"/>
    <property type="match status" value="2"/>
</dbReference>
<dbReference type="Pfam" id="PF00961">
    <property type="entry name" value="LAGLIDADG_1"/>
    <property type="match status" value="2"/>
</dbReference>
<feature type="domain" description="Homing endonuclease LAGLIDADG" evidence="1">
    <location>
        <begin position="158"/>
        <end position="272"/>
    </location>
</feature>
<proteinExistence type="predicted"/>
<dbReference type="GO" id="GO:0005739">
    <property type="term" value="C:mitochondrion"/>
    <property type="evidence" value="ECO:0007669"/>
    <property type="project" value="UniProtKB-ARBA"/>
</dbReference>
<accession>Q35375</accession>
<dbReference type="InterPro" id="IPR051289">
    <property type="entry name" value="LAGLIDADG_Endonuclease"/>
</dbReference>
<dbReference type="GO" id="GO:0004519">
    <property type="term" value="F:endonuclease activity"/>
    <property type="evidence" value="ECO:0007669"/>
    <property type="project" value="InterPro"/>
</dbReference>
<evidence type="ECO:0000259" key="1">
    <source>
        <dbReference type="Pfam" id="PF00961"/>
    </source>
</evidence>
<dbReference type="Gene3D" id="3.10.28.10">
    <property type="entry name" value="Homing endonucleases"/>
    <property type="match status" value="2"/>
</dbReference>
<dbReference type="KEGG" id="pan:PoanfMp02"/>
<dbReference type="GeneID" id="802412"/>
<dbReference type="PANTHER" id="PTHR36181">
    <property type="entry name" value="INTRON-ENCODED ENDONUCLEASE AI3-RELATED"/>
    <property type="match status" value="1"/>
</dbReference>
<keyword evidence="2" id="KW-0496">Mitochondrion</keyword>
<dbReference type="EMBL" id="X14735">
    <property type="protein sequence ID" value="CAA32859.1"/>
    <property type="molecule type" value="Genomic_DNA"/>
</dbReference>
<protein>
    <submittedName>
        <fullName evidence="2">MtDNA for large subunit rRNA</fullName>
    </submittedName>
</protein>
<feature type="domain" description="Homing endonuclease LAGLIDADG" evidence="1">
    <location>
        <begin position="14"/>
        <end position="110"/>
    </location>
</feature>
<dbReference type="RefSeq" id="NP_074910.1">
    <property type="nucleotide sequence ID" value="NC_001329.3"/>
</dbReference>
<dbReference type="PIR" id="S06606">
    <property type="entry name" value="S06606"/>
</dbReference>
<evidence type="ECO:0000313" key="2">
    <source>
        <dbReference type="EMBL" id="CAA32859.1"/>
    </source>
</evidence>
<name>Q35375_PODAS</name>
<dbReference type="InterPro" id="IPR027434">
    <property type="entry name" value="Homing_endonucl"/>
</dbReference>
<dbReference type="PANTHER" id="PTHR36181:SF2">
    <property type="entry name" value="INTRON-ENCODED ENDONUCLEASE AI3-RELATED"/>
    <property type="match status" value="1"/>
</dbReference>